<accession>A0A285H3K3</accession>
<feature type="domain" description="Peptidase S1" evidence="3">
    <location>
        <begin position="23"/>
        <end position="249"/>
    </location>
</feature>
<feature type="transmembrane region" description="Helical" evidence="1">
    <location>
        <begin position="255"/>
        <end position="274"/>
    </location>
</feature>
<organism evidence="4 5">
    <name type="scientific">Paractinoplanes atraurantiacus</name>
    <dbReference type="NCBI Taxonomy" id="1036182"/>
    <lineage>
        <taxon>Bacteria</taxon>
        <taxon>Bacillati</taxon>
        <taxon>Actinomycetota</taxon>
        <taxon>Actinomycetes</taxon>
        <taxon>Micromonosporales</taxon>
        <taxon>Micromonosporaceae</taxon>
        <taxon>Paractinoplanes</taxon>
    </lineage>
</organism>
<keyword evidence="2" id="KW-0732">Signal</keyword>
<feature type="signal peptide" evidence="2">
    <location>
        <begin position="1"/>
        <end position="19"/>
    </location>
</feature>
<dbReference type="InterPro" id="IPR043504">
    <property type="entry name" value="Peptidase_S1_PA_chymotrypsin"/>
</dbReference>
<dbReference type="RefSeq" id="WP_097319672.1">
    <property type="nucleotide sequence ID" value="NZ_OBDY01000003.1"/>
</dbReference>
<dbReference type="OrthoDB" id="9815928at2"/>
<protein>
    <submittedName>
        <fullName evidence="4">Trypsin</fullName>
    </submittedName>
</protein>
<dbReference type="PRINTS" id="PR00722">
    <property type="entry name" value="CHYMOTRYPSIN"/>
</dbReference>
<dbReference type="PROSITE" id="PS50240">
    <property type="entry name" value="TRYPSIN_DOM"/>
    <property type="match status" value="1"/>
</dbReference>
<dbReference type="EMBL" id="OBDY01000003">
    <property type="protein sequence ID" value="SNY30278.1"/>
    <property type="molecule type" value="Genomic_DNA"/>
</dbReference>
<dbReference type="SUPFAM" id="SSF50494">
    <property type="entry name" value="Trypsin-like serine proteases"/>
    <property type="match status" value="1"/>
</dbReference>
<evidence type="ECO:0000259" key="3">
    <source>
        <dbReference type="PROSITE" id="PS50240"/>
    </source>
</evidence>
<dbReference type="AlphaFoldDB" id="A0A285H3K3"/>
<keyword evidence="1" id="KW-0812">Transmembrane</keyword>
<evidence type="ECO:0000256" key="2">
    <source>
        <dbReference type="SAM" id="SignalP"/>
    </source>
</evidence>
<dbReference type="PANTHER" id="PTHR24260:SF136">
    <property type="entry name" value="GH08193P-RELATED"/>
    <property type="match status" value="1"/>
</dbReference>
<dbReference type="Proteomes" id="UP000219612">
    <property type="component" value="Unassembled WGS sequence"/>
</dbReference>
<keyword evidence="1" id="KW-1133">Transmembrane helix</keyword>
<dbReference type="GO" id="GO:0004252">
    <property type="term" value="F:serine-type endopeptidase activity"/>
    <property type="evidence" value="ECO:0007669"/>
    <property type="project" value="InterPro"/>
</dbReference>
<dbReference type="GO" id="GO:0006508">
    <property type="term" value="P:proteolysis"/>
    <property type="evidence" value="ECO:0007669"/>
    <property type="project" value="InterPro"/>
</dbReference>
<dbReference type="InterPro" id="IPR001314">
    <property type="entry name" value="Peptidase_S1A"/>
</dbReference>
<dbReference type="SMART" id="SM00020">
    <property type="entry name" value="Tryp_SPc"/>
    <property type="match status" value="1"/>
</dbReference>
<dbReference type="Gene3D" id="2.40.10.10">
    <property type="entry name" value="Trypsin-like serine proteases"/>
    <property type="match status" value="1"/>
</dbReference>
<dbReference type="InterPro" id="IPR001254">
    <property type="entry name" value="Trypsin_dom"/>
</dbReference>
<feature type="chain" id="PRO_5038597005" evidence="2">
    <location>
        <begin position="20"/>
        <end position="280"/>
    </location>
</feature>
<keyword evidence="1" id="KW-0472">Membrane</keyword>
<dbReference type="InterPro" id="IPR051333">
    <property type="entry name" value="CLIP_Serine_Protease"/>
</dbReference>
<dbReference type="Pfam" id="PF00089">
    <property type="entry name" value="Trypsin"/>
    <property type="match status" value="1"/>
</dbReference>
<evidence type="ECO:0000313" key="4">
    <source>
        <dbReference type="EMBL" id="SNY30278.1"/>
    </source>
</evidence>
<dbReference type="PANTHER" id="PTHR24260">
    <property type="match status" value="1"/>
</dbReference>
<evidence type="ECO:0000256" key="1">
    <source>
        <dbReference type="SAM" id="Phobius"/>
    </source>
</evidence>
<evidence type="ECO:0000313" key="5">
    <source>
        <dbReference type="Proteomes" id="UP000219612"/>
    </source>
</evidence>
<dbReference type="PROSITE" id="PS00134">
    <property type="entry name" value="TRYPSIN_HIS"/>
    <property type="match status" value="1"/>
</dbReference>
<dbReference type="InterPro" id="IPR018114">
    <property type="entry name" value="TRYPSIN_HIS"/>
</dbReference>
<keyword evidence="5" id="KW-1185">Reference proteome</keyword>
<dbReference type="InterPro" id="IPR009003">
    <property type="entry name" value="Peptidase_S1_PA"/>
</dbReference>
<gene>
    <name evidence="4" type="ORF">SAMN05421748_103376</name>
</gene>
<reference evidence="4 5" key="1">
    <citation type="submission" date="2017-09" db="EMBL/GenBank/DDBJ databases">
        <authorList>
            <person name="Ehlers B."/>
            <person name="Leendertz F.H."/>
        </authorList>
    </citation>
    <scope>NUCLEOTIDE SEQUENCE [LARGE SCALE GENOMIC DNA]</scope>
    <source>
        <strain evidence="4 5">CGMCC 4.6857</strain>
    </source>
</reference>
<sequence length="280" mass="29565">MRFLSVVFAALMVICPASPAAAIAYGENARDGAYPFAVLLTMKGLPTTDGGSRDSSCSGALIAERWVITAGHCFRDANGKRVSRPVADETIATIGRIKVNGKGGHEVRVVEVRQSDTHDVALAELASPVTGITPLRLATTAPAPGETVRLTGFGLTTRDGEYVPVSRLQTGRFRIDHVGDSLLETTGVAPHDETSPCPHDSGGPYFQERKGQAPVLVAVVSSGPGCPHAGPDHSARVDNINGWITTTITTGPSSFPVGWIVALVVAAIAILWTVRRRRLR</sequence>
<proteinExistence type="predicted"/>
<name>A0A285H3K3_9ACTN</name>